<dbReference type="SUPFAM" id="SSF116734">
    <property type="entry name" value="DNA methylase specificity domain"/>
    <property type="match status" value="2"/>
</dbReference>
<feature type="domain" description="Type I restriction modification DNA specificity" evidence="4">
    <location>
        <begin position="185"/>
        <end position="362"/>
    </location>
</feature>
<dbReference type="InterPro" id="IPR000055">
    <property type="entry name" value="Restrct_endonuc_typeI_TRD"/>
</dbReference>
<keyword evidence="2" id="KW-0680">Restriction system</keyword>
<dbReference type="GO" id="GO:0009307">
    <property type="term" value="P:DNA restriction-modification system"/>
    <property type="evidence" value="ECO:0007669"/>
    <property type="project" value="UniProtKB-KW"/>
</dbReference>
<dbReference type="Proteomes" id="UP000254924">
    <property type="component" value="Unassembled WGS sequence"/>
</dbReference>
<accession>A0A380JZG6</accession>
<dbReference type="Pfam" id="PF01420">
    <property type="entry name" value="Methylase_S"/>
    <property type="match status" value="2"/>
</dbReference>
<evidence type="ECO:0000256" key="1">
    <source>
        <dbReference type="ARBA" id="ARBA00010923"/>
    </source>
</evidence>
<reference evidence="5 6" key="1">
    <citation type="submission" date="2018-06" db="EMBL/GenBank/DDBJ databases">
        <authorList>
            <consortium name="Pathogen Informatics"/>
            <person name="Doyle S."/>
        </authorList>
    </citation>
    <scope>NUCLEOTIDE SEQUENCE [LARGE SCALE GENOMIC DNA]</scope>
    <source>
        <strain evidence="5 6">NCTC12224</strain>
    </source>
</reference>
<dbReference type="Gene3D" id="3.90.220.20">
    <property type="entry name" value="DNA methylase specificity domains"/>
    <property type="match status" value="2"/>
</dbReference>
<evidence type="ECO:0000256" key="2">
    <source>
        <dbReference type="ARBA" id="ARBA00022747"/>
    </source>
</evidence>
<comment type="similarity">
    <text evidence="1">Belongs to the type-I restriction system S methylase family.</text>
</comment>
<dbReference type="PANTHER" id="PTHR30408:SF13">
    <property type="entry name" value="TYPE I RESTRICTION ENZYME HINDI SPECIFICITY SUBUNIT"/>
    <property type="match status" value="1"/>
</dbReference>
<dbReference type="InterPro" id="IPR044946">
    <property type="entry name" value="Restrct_endonuc_typeI_TRD_sf"/>
</dbReference>
<dbReference type="GO" id="GO:0003677">
    <property type="term" value="F:DNA binding"/>
    <property type="evidence" value="ECO:0007669"/>
    <property type="project" value="UniProtKB-KW"/>
</dbReference>
<dbReference type="OrthoDB" id="9795776at2"/>
<feature type="domain" description="Type I restriction modification DNA specificity" evidence="4">
    <location>
        <begin position="42"/>
        <end position="167"/>
    </location>
</feature>
<sequence>MRYKTLSEVGSYVSEKINVSKLRLENYISTENMISNRGGISLATKLPSVKTTTAFQKGDILISNIRPYFKKIWLADKSGGCSNDVLVIRSDSNFSNRFLYYVLSSDTFFDYAVSTSKGTKMPRGDKSSIMKYTVPLFSLEEQELISDILKSYDEKIQLNKQINHHLEEIAQTIFDNYYLCEDNIVKKLGSLGKIQSSKRIFAKEYQSEGIPFYRGKEISLLSNNENFNPELYISNTRYNELREHNPVPKNSDILITSVGTIGNVLLVNKSHLPFYFKDGNVTWIHSIRNEIICSEYIYLWLKSEYGQQEILKSTIGSTQSALTISAIEKFNIAIPKKDSLNNFQATVAPILQSIERNSSEIQKLISFRDTLLPKLLSGEISVTQATK</sequence>
<dbReference type="REBASE" id="418341">
    <property type="entry name" value="S1.Shy12224I"/>
</dbReference>
<evidence type="ECO:0000259" key="4">
    <source>
        <dbReference type="Pfam" id="PF01420"/>
    </source>
</evidence>
<dbReference type="PANTHER" id="PTHR30408">
    <property type="entry name" value="TYPE-1 RESTRICTION ENZYME ECOKI SPECIFICITY PROTEIN"/>
    <property type="match status" value="1"/>
</dbReference>
<dbReference type="EMBL" id="UHFN01000002">
    <property type="protein sequence ID" value="SUN58127.1"/>
    <property type="molecule type" value="Genomic_DNA"/>
</dbReference>
<name>A0A380JZG6_9STRE</name>
<organism evidence="5 6">
    <name type="scientific">Streptococcus hyointestinalis</name>
    <dbReference type="NCBI Taxonomy" id="1337"/>
    <lineage>
        <taxon>Bacteria</taxon>
        <taxon>Bacillati</taxon>
        <taxon>Bacillota</taxon>
        <taxon>Bacilli</taxon>
        <taxon>Lactobacillales</taxon>
        <taxon>Streptococcaceae</taxon>
        <taxon>Streptococcus</taxon>
    </lineage>
</organism>
<evidence type="ECO:0000313" key="5">
    <source>
        <dbReference type="EMBL" id="SUN58127.1"/>
    </source>
</evidence>
<dbReference type="InterPro" id="IPR052021">
    <property type="entry name" value="Type-I_RS_S_subunit"/>
</dbReference>
<proteinExistence type="inferred from homology"/>
<evidence type="ECO:0000313" key="6">
    <source>
        <dbReference type="Proteomes" id="UP000254924"/>
    </source>
</evidence>
<gene>
    <name evidence="5" type="ORF">NCTC12224_00151</name>
</gene>
<keyword evidence="3" id="KW-0238">DNA-binding</keyword>
<protein>
    <submittedName>
        <fullName evidence="5">Type I restriction-modification system specificity determinant</fullName>
    </submittedName>
</protein>
<keyword evidence="6" id="KW-1185">Reference proteome</keyword>
<evidence type="ECO:0000256" key="3">
    <source>
        <dbReference type="ARBA" id="ARBA00023125"/>
    </source>
</evidence>
<dbReference type="AlphaFoldDB" id="A0A380JZG6"/>